<dbReference type="EMBL" id="RHFK02000011">
    <property type="protein sequence ID" value="TWW69148.1"/>
    <property type="molecule type" value="Genomic_DNA"/>
</dbReference>
<feature type="compositionally biased region" description="Polar residues" evidence="1">
    <location>
        <begin position="95"/>
        <end position="109"/>
    </location>
</feature>
<dbReference type="AlphaFoldDB" id="A0A5C6NQZ1"/>
<feature type="compositionally biased region" description="Basic and acidic residues" evidence="1">
    <location>
        <begin position="11"/>
        <end position="29"/>
    </location>
</feature>
<feature type="compositionally biased region" description="Basic and acidic residues" evidence="1">
    <location>
        <begin position="83"/>
        <end position="94"/>
    </location>
</feature>
<comment type="caution">
    <text evidence="2">The sequence shown here is derived from an EMBL/GenBank/DDBJ whole genome shotgun (WGS) entry which is preliminary data.</text>
</comment>
<name>A0A5C6NQZ1_9TELE</name>
<keyword evidence="3" id="KW-1185">Reference proteome</keyword>
<protein>
    <submittedName>
        <fullName evidence="2">Uncharacterized protein</fullName>
    </submittedName>
</protein>
<feature type="compositionally biased region" description="Low complexity" evidence="1">
    <location>
        <begin position="30"/>
        <end position="45"/>
    </location>
</feature>
<sequence length="201" mass="22023">MAPSRQFRRLARGEELGEHWEEMGARAENSETTSRTSNSVYTTQRQQEERGTQVCQLGAGQVTTQGETLSGTSDPQSSRGQTGHKDLNRWRRQNETQVGQMEAGTQPQPDAQMKLQGGEFGGGERLKCSPAGQGSDFWDLPVQQKLLPRCAISTGELASQLARLWKEDEKSPLVGLRSGFAAASAHVVHHSLLAKQTAKHV</sequence>
<reference evidence="2 3" key="1">
    <citation type="submission" date="2019-04" db="EMBL/GenBank/DDBJ databases">
        <title>Chromosome genome assembly for Takifugu flavidus.</title>
        <authorList>
            <person name="Xiao S."/>
        </authorList>
    </citation>
    <scope>NUCLEOTIDE SEQUENCE [LARGE SCALE GENOMIC DNA]</scope>
    <source>
        <strain evidence="2">HTHZ2018</strain>
        <tissue evidence="2">Muscle</tissue>
    </source>
</reference>
<proteinExistence type="predicted"/>
<organism evidence="2 3">
    <name type="scientific">Takifugu flavidus</name>
    <name type="common">sansaifugu</name>
    <dbReference type="NCBI Taxonomy" id="433684"/>
    <lineage>
        <taxon>Eukaryota</taxon>
        <taxon>Metazoa</taxon>
        <taxon>Chordata</taxon>
        <taxon>Craniata</taxon>
        <taxon>Vertebrata</taxon>
        <taxon>Euteleostomi</taxon>
        <taxon>Actinopterygii</taxon>
        <taxon>Neopterygii</taxon>
        <taxon>Teleostei</taxon>
        <taxon>Neoteleostei</taxon>
        <taxon>Acanthomorphata</taxon>
        <taxon>Eupercaria</taxon>
        <taxon>Tetraodontiformes</taxon>
        <taxon>Tetradontoidea</taxon>
        <taxon>Tetraodontidae</taxon>
        <taxon>Takifugu</taxon>
    </lineage>
</organism>
<dbReference type="Proteomes" id="UP000324091">
    <property type="component" value="Chromosome 19"/>
</dbReference>
<feature type="compositionally biased region" description="Basic residues" evidence="1">
    <location>
        <begin position="1"/>
        <end position="10"/>
    </location>
</feature>
<evidence type="ECO:0000313" key="3">
    <source>
        <dbReference type="Proteomes" id="UP000324091"/>
    </source>
</evidence>
<feature type="compositionally biased region" description="Polar residues" evidence="1">
    <location>
        <begin position="61"/>
        <end position="81"/>
    </location>
</feature>
<accession>A0A5C6NQZ1</accession>
<evidence type="ECO:0000313" key="2">
    <source>
        <dbReference type="EMBL" id="TWW69148.1"/>
    </source>
</evidence>
<feature type="region of interest" description="Disordered" evidence="1">
    <location>
        <begin position="1"/>
        <end position="128"/>
    </location>
</feature>
<gene>
    <name evidence="2" type="ORF">D4764_19G0009470</name>
</gene>
<evidence type="ECO:0000256" key="1">
    <source>
        <dbReference type="SAM" id="MobiDB-lite"/>
    </source>
</evidence>